<feature type="transmembrane region" description="Helical" evidence="9">
    <location>
        <begin position="186"/>
        <end position="216"/>
    </location>
</feature>
<feature type="transmembrane region" description="Helical" evidence="9">
    <location>
        <begin position="291"/>
        <end position="310"/>
    </location>
</feature>
<feature type="transmembrane region" description="Helical" evidence="9">
    <location>
        <begin position="109"/>
        <end position="126"/>
    </location>
</feature>
<keyword evidence="12" id="KW-1185">Reference proteome</keyword>
<keyword evidence="6 9" id="KW-1133">Transmembrane helix</keyword>
<feature type="transmembrane region" description="Helical" evidence="9">
    <location>
        <begin position="223"/>
        <end position="241"/>
    </location>
</feature>
<keyword evidence="4" id="KW-1003">Cell membrane</keyword>
<evidence type="ECO:0000256" key="9">
    <source>
        <dbReference type="SAM" id="Phobius"/>
    </source>
</evidence>
<evidence type="ECO:0000256" key="1">
    <source>
        <dbReference type="ARBA" id="ARBA00004429"/>
    </source>
</evidence>
<keyword evidence="3" id="KW-0813">Transport</keyword>
<proteinExistence type="inferred from homology"/>
<evidence type="ECO:0000256" key="6">
    <source>
        <dbReference type="ARBA" id="ARBA00022989"/>
    </source>
</evidence>
<evidence type="ECO:0000259" key="10">
    <source>
        <dbReference type="Pfam" id="PF01061"/>
    </source>
</evidence>
<evidence type="ECO:0000313" key="11">
    <source>
        <dbReference type="EMBL" id="MFC6880046.1"/>
    </source>
</evidence>
<evidence type="ECO:0000256" key="4">
    <source>
        <dbReference type="ARBA" id="ARBA00022475"/>
    </source>
</evidence>
<feature type="region of interest" description="Disordered" evidence="8">
    <location>
        <begin position="1"/>
        <end position="24"/>
    </location>
</feature>
<evidence type="ECO:0000256" key="2">
    <source>
        <dbReference type="ARBA" id="ARBA00007783"/>
    </source>
</evidence>
<comment type="similarity">
    <text evidence="2">Belongs to the ABC-2 integral membrane protein family.</text>
</comment>
<dbReference type="InterPro" id="IPR013525">
    <property type="entry name" value="ABC2_TM"/>
</dbReference>
<feature type="transmembrane region" description="Helical" evidence="9">
    <location>
        <begin position="78"/>
        <end position="103"/>
    </location>
</feature>
<organism evidence="11 12">
    <name type="scientific">Actinomadura yumaensis</name>
    <dbReference type="NCBI Taxonomy" id="111807"/>
    <lineage>
        <taxon>Bacteria</taxon>
        <taxon>Bacillati</taxon>
        <taxon>Actinomycetota</taxon>
        <taxon>Actinomycetes</taxon>
        <taxon>Streptosporangiales</taxon>
        <taxon>Thermomonosporaceae</taxon>
        <taxon>Actinomadura</taxon>
    </lineage>
</organism>
<sequence>MTTGSGEPAARGPDGRGRGPGVPVAGGGPATAVAGLDLDDPELVEPGRGGGLGEVFRRRYLLRLIVRRELRARYQGSLLGLGWSYVRPAAHFAVFFFVVGVFLGMSDRVAHFPIFMFSGLVLVSFFNETLINTTHSVIGNAPLVRKVYLPRELFPVASLLVSGVHLLPGLAIVLGVALAWGWTPSALAIGSALLGFSLVAVLGIGLGLLCSALHVFYRDTDKVVDIATLFVTWSVPMIYPWHVVRDTAPGWALDLYLANPLADAVLLFERAFWWPTTDRTFAFPPHLTRDGLVSLALAAVLLGFGQYVFARLQRRFAEEL</sequence>
<evidence type="ECO:0000256" key="3">
    <source>
        <dbReference type="ARBA" id="ARBA00022448"/>
    </source>
</evidence>
<name>A0ABW2CGQ1_9ACTN</name>
<reference evidence="12" key="1">
    <citation type="journal article" date="2019" name="Int. J. Syst. Evol. Microbiol.">
        <title>The Global Catalogue of Microorganisms (GCM) 10K type strain sequencing project: providing services to taxonomists for standard genome sequencing and annotation.</title>
        <authorList>
            <consortium name="The Broad Institute Genomics Platform"/>
            <consortium name="The Broad Institute Genome Sequencing Center for Infectious Disease"/>
            <person name="Wu L."/>
            <person name="Ma J."/>
        </authorList>
    </citation>
    <scope>NUCLEOTIDE SEQUENCE [LARGE SCALE GENOMIC DNA]</scope>
    <source>
        <strain evidence="12">JCM 3369</strain>
    </source>
</reference>
<accession>A0ABW2CGQ1</accession>
<evidence type="ECO:0000256" key="8">
    <source>
        <dbReference type="SAM" id="MobiDB-lite"/>
    </source>
</evidence>
<keyword evidence="7 9" id="KW-0472">Membrane</keyword>
<dbReference type="Proteomes" id="UP001596380">
    <property type="component" value="Unassembled WGS sequence"/>
</dbReference>
<gene>
    <name evidence="11" type="ORF">ACFQKB_09750</name>
</gene>
<evidence type="ECO:0000256" key="7">
    <source>
        <dbReference type="ARBA" id="ARBA00023136"/>
    </source>
</evidence>
<dbReference type="Pfam" id="PF01061">
    <property type="entry name" value="ABC2_membrane"/>
    <property type="match status" value="1"/>
</dbReference>
<feature type="compositionally biased region" description="Low complexity" evidence="8">
    <location>
        <begin position="1"/>
        <end position="12"/>
    </location>
</feature>
<feature type="transmembrane region" description="Helical" evidence="9">
    <location>
        <begin position="153"/>
        <end position="180"/>
    </location>
</feature>
<dbReference type="PANTHER" id="PTHR30413:SF8">
    <property type="entry name" value="TRANSPORT PERMEASE PROTEIN"/>
    <property type="match status" value="1"/>
</dbReference>
<dbReference type="RefSeq" id="WP_309239579.1">
    <property type="nucleotide sequence ID" value="NZ_JBHSXS010000004.1"/>
</dbReference>
<feature type="domain" description="ABC-2 type transporter transmembrane" evidence="10">
    <location>
        <begin position="61"/>
        <end position="262"/>
    </location>
</feature>
<keyword evidence="5 9" id="KW-0812">Transmembrane</keyword>
<protein>
    <submittedName>
        <fullName evidence="11">ABC transporter permease</fullName>
    </submittedName>
</protein>
<evidence type="ECO:0000313" key="12">
    <source>
        <dbReference type="Proteomes" id="UP001596380"/>
    </source>
</evidence>
<dbReference type="PANTHER" id="PTHR30413">
    <property type="entry name" value="INNER MEMBRANE TRANSPORT PERMEASE"/>
    <property type="match status" value="1"/>
</dbReference>
<dbReference type="EMBL" id="JBHSXS010000004">
    <property type="protein sequence ID" value="MFC6880046.1"/>
    <property type="molecule type" value="Genomic_DNA"/>
</dbReference>
<comment type="subcellular location">
    <subcellularLocation>
        <location evidence="1">Cell inner membrane</location>
        <topology evidence="1">Multi-pass membrane protein</topology>
    </subcellularLocation>
</comment>
<evidence type="ECO:0000256" key="5">
    <source>
        <dbReference type="ARBA" id="ARBA00022692"/>
    </source>
</evidence>
<comment type="caution">
    <text evidence="11">The sequence shown here is derived from an EMBL/GenBank/DDBJ whole genome shotgun (WGS) entry which is preliminary data.</text>
</comment>